<sequence>SLPLSLSPSSRPFRRASLSPEVVSSLHHLTPVSSRLCTGLEAGAVKGR</sequence>
<feature type="non-terminal residue" evidence="1">
    <location>
        <position position="1"/>
    </location>
</feature>
<dbReference type="EMBL" id="NCVQ01000004">
    <property type="protein sequence ID" value="PWZ31948.1"/>
    <property type="molecule type" value="Genomic_DNA"/>
</dbReference>
<evidence type="ECO:0000313" key="2">
    <source>
        <dbReference type="Proteomes" id="UP000251960"/>
    </source>
</evidence>
<comment type="caution">
    <text evidence="1">The sequence shown here is derived from an EMBL/GenBank/DDBJ whole genome shotgun (WGS) entry which is preliminary data.</text>
</comment>
<dbReference type="Proteomes" id="UP000251960">
    <property type="component" value="Chromosome 3"/>
</dbReference>
<dbReference type="AlphaFoldDB" id="A0A3L6FGI7"/>
<organism evidence="1 2">
    <name type="scientific">Zea mays</name>
    <name type="common">Maize</name>
    <dbReference type="NCBI Taxonomy" id="4577"/>
    <lineage>
        <taxon>Eukaryota</taxon>
        <taxon>Viridiplantae</taxon>
        <taxon>Streptophyta</taxon>
        <taxon>Embryophyta</taxon>
        <taxon>Tracheophyta</taxon>
        <taxon>Spermatophyta</taxon>
        <taxon>Magnoliopsida</taxon>
        <taxon>Liliopsida</taxon>
        <taxon>Poales</taxon>
        <taxon>Poaceae</taxon>
        <taxon>PACMAD clade</taxon>
        <taxon>Panicoideae</taxon>
        <taxon>Andropogonodae</taxon>
        <taxon>Andropogoneae</taxon>
        <taxon>Tripsacinae</taxon>
        <taxon>Zea</taxon>
    </lineage>
</organism>
<evidence type="ECO:0000313" key="1">
    <source>
        <dbReference type="EMBL" id="PWZ31948.1"/>
    </source>
</evidence>
<protein>
    <submittedName>
        <fullName evidence="1">Uncharacterized protein</fullName>
    </submittedName>
</protein>
<accession>A0A3L6FGI7</accession>
<gene>
    <name evidence="1" type="ORF">Zm00014a_039527</name>
</gene>
<proteinExistence type="predicted"/>
<name>A0A3L6FGI7_MAIZE</name>
<reference evidence="1 2" key="1">
    <citation type="journal article" date="2018" name="Nat. Genet.">
        <title>Extensive intraspecific gene order and gene structural variations between Mo17 and other maize genomes.</title>
        <authorList>
            <person name="Sun S."/>
            <person name="Zhou Y."/>
            <person name="Chen J."/>
            <person name="Shi J."/>
            <person name="Zhao H."/>
            <person name="Zhao H."/>
            <person name="Song W."/>
            <person name="Zhang M."/>
            <person name="Cui Y."/>
            <person name="Dong X."/>
            <person name="Liu H."/>
            <person name="Ma X."/>
            <person name="Jiao Y."/>
            <person name="Wang B."/>
            <person name="Wei X."/>
            <person name="Stein J.C."/>
            <person name="Glaubitz J.C."/>
            <person name="Lu F."/>
            <person name="Yu G."/>
            <person name="Liang C."/>
            <person name="Fengler K."/>
            <person name="Li B."/>
            <person name="Rafalski A."/>
            <person name="Schnable P.S."/>
            <person name="Ware D.H."/>
            <person name="Buckler E.S."/>
            <person name="Lai J."/>
        </authorList>
    </citation>
    <scope>NUCLEOTIDE SEQUENCE [LARGE SCALE GENOMIC DNA]</scope>
    <source>
        <strain evidence="2">cv. Missouri 17</strain>
        <tissue evidence="1">Seedling</tissue>
    </source>
</reference>